<sequence>MCADQLAAHHAKGRLSAEEFEERLGIALTAQTAGELGRVLSDLPFPETAASHHDLHSPQWAWVGGGAVLLATSVIVIVLMSSTATFAGGEAALQAATATLAGIIATLLVLRGVFGRWPASSNERVHGEDSQA</sequence>
<feature type="transmembrane region" description="Helical" evidence="1">
    <location>
        <begin position="92"/>
        <end position="114"/>
    </location>
</feature>
<protein>
    <recommendedName>
        <fullName evidence="2">DUF1707 domain-containing protein</fullName>
    </recommendedName>
</protein>
<evidence type="ECO:0000313" key="5">
    <source>
        <dbReference type="Proteomes" id="UP000199052"/>
    </source>
</evidence>
<dbReference type="Proteomes" id="UP000199052">
    <property type="component" value="Unassembled WGS sequence"/>
</dbReference>
<dbReference type="STRING" id="504797.SAMN05421678_12740"/>
<dbReference type="AlphaFoldDB" id="A0A1I3BXR5"/>
<feature type="domain" description="DUF1707" evidence="2">
    <location>
        <begin position="3"/>
        <end position="44"/>
    </location>
</feature>
<dbReference type="OrthoDB" id="3534574at2"/>
<dbReference type="EMBL" id="FOOI01000027">
    <property type="protein sequence ID" value="SFH66729.1"/>
    <property type="molecule type" value="Genomic_DNA"/>
</dbReference>
<dbReference type="Pfam" id="PF08044">
    <property type="entry name" value="DUF1707"/>
    <property type="match status" value="1"/>
</dbReference>
<evidence type="ECO:0000313" key="3">
    <source>
        <dbReference type="EMBL" id="NYH86328.1"/>
    </source>
</evidence>
<reference evidence="3 6" key="2">
    <citation type="submission" date="2020-07" db="EMBL/GenBank/DDBJ databases">
        <title>Sequencing the genomes of 1000 actinobacteria strains.</title>
        <authorList>
            <person name="Klenk H.-P."/>
        </authorList>
    </citation>
    <scope>NUCLEOTIDE SEQUENCE [LARGE SCALE GENOMIC DNA]</scope>
    <source>
        <strain evidence="3 6">DSM 45117</strain>
    </source>
</reference>
<name>A0A1I3BXR5_9ACTN</name>
<reference evidence="4 5" key="1">
    <citation type="submission" date="2016-10" db="EMBL/GenBank/DDBJ databases">
        <authorList>
            <person name="de Groot N.N."/>
        </authorList>
    </citation>
    <scope>NUCLEOTIDE SEQUENCE [LARGE SCALE GENOMIC DNA]</scope>
    <source>
        <strain evidence="4 5">CPCC 202808</strain>
    </source>
</reference>
<keyword evidence="1" id="KW-0812">Transmembrane</keyword>
<keyword evidence="1" id="KW-1133">Transmembrane helix</keyword>
<evidence type="ECO:0000259" key="2">
    <source>
        <dbReference type="Pfam" id="PF08044"/>
    </source>
</evidence>
<accession>A0A1I3BXR5</accession>
<dbReference type="EMBL" id="JACBZA010000001">
    <property type="protein sequence ID" value="NYH86328.1"/>
    <property type="molecule type" value="Genomic_DNA"/>
</dbReference>
<evidence type="ECO:0000313" key="4">
    <source>
        <dbReference type="EMBL" id="SFH66729.1"/>
    </source>
</evidence>
<keyword evidence="6" id="KW-1185">Reference proteome</keyword>
<dbReference type="InterPro" id="IPR012551">
    <property type="entry name" value="DUF1707_SHOCT-like"/>
</dbReference>
<evidence type="ECO:0000256" key="1">
    <source>
        <dbReference type="SAM" id="Phobius"/>
    </source>
</evidence>
<dbReference type="Proteomes" id="UP000533017">
    <property type="component" value="Unassembled WGS sequence"/>
</dbReference>
<gene>
    <name evidence="3" type="ORF">FHR37_005179</name>
    <name evidence="4" type="ORF">SAMN05421678_12740</name>
</gene>
<evidence type="ECO:0000313" key="6">
    <source>
        <dbReference type="Proteomes" id="UP000533017"/>
    </source>
</evidence>
<keyword evidence="1" id="KW-0472">Membrane</keyword>
<proteinExistence type="predicted"/>
<feature type="transmembrane region" description="Helical" evidence="1">
    <location>
        <begin position="60"/>
        <end position="80"/>
    </location>
</feature>
<organism evidence="4 5">
    <name type="scientific">Actinopolymorpha cephalotaxi</name>
    <dbReference type="NCBI Taxonomy" id="504797"/>
    <lineage>
        <taxon>Bacteria</taxon>
        <taxon>Bacillati</taxon>
        <taxon>Actinomycetota</taxon>
        <taxon>Actinomycetes</taxon>
        <taxon>Propionibacteriales</taxon>
        <taxon>Actinopolymorphaceae</taxon>
        <taxon>Actinopolymorpha</taxon>
    </lineage>
</organism>